<keyword evidence="9" id="KW-0732">Signal</keyword>
<dbReference type="EMBL" id="CP074694">
    <property type="protein sequence ID" value="QVL34107.1"/>
    <property type="molecule type" value="Genomic_DNA"/>
</dbReference>
<comment type="subcellular location">
    <subcellularLocation>
        <location evidence="1">Cell outer membrane</location>
    </subcellularLocation>
</comment>
<keyword evidence="3" id="KW-0813">Transport</keyword>
<evidence type="ECO:0000313" key="11">
    <source>
        <dbReference type="Proteomes" id="UP000676194"/>
    </source>
</evidence>
<gene>
    <name evidence="10" type="ORF">KIH39_09430</name>
</gene>
<keyword evidence="6" id="KW-0472">Membrane</keyword>
<dbReference type="InterPro" id="IPR003423">
    <property type="entry name" value="OMP_efflux"/>
</dbReference>
<dbReference type="PANTHER" id="PTHR30026">
    <property type="entry name" value="OUTER MEMBRANE PROTEIN TOLC"/>
    <property type="match status" value="1"/>
</dbReference>
<dbReference type="SUPFAM" id="SSF56954">
    <property type="entry name" value="Outer membrane efflux proteins (OEP)"/>
    <property type="match status" value="1"/>
</dbReference>
<reference evidence="10" key="1">
    <citation type="submission" date="2021-05" db="EMBL/GenBank/DDBJ databases">
        <title>Complete genome sequence of the cellulolytic planctomycete Telmatocola sphagniphila SP2T and characterization of the first cellulase from planctomycetes.</title>
        <authorList>
            <person name="Rakitin A.L."/>
            <person name="Beletsky A.V."/>
            <person name="Naumoff D.G."/>
            <person name="Kulichevskaya I.S."/>
            <person name="Mardanov A.V."/>
            <person name="Ravin N.V."/>
            <person name="Dedysh S.N."/>
        </authorList>
    </citation>
    <scope>NUCLEOTIDE SEQUENCE</scope>
    <source>
        <strain evidence="10">SP2T</strain>
    </source>
</reference>
<evidence type="ECO:0000256" key="1">
    <source>
        <dbReference type="ARBA" id="ARBA00004442"/>
    </source>
</evidence>
<evidence type="ECO:0000256" key="4">
    <source>
        <dbReference type="ARBA" id="ARBA00022452"/>
    </source>
</evidence>
<evidence type="ECO:0000256" key="9">
    <source>
        <dbReference type="SAM" id="SignalP"/>
    </source>
</evidence>
<organism evidence="10 11">
    <name type="scientific">Telmatocola sphagniphila</name>
    <dbReference type="NCBI Taxonomy" id="1123043"/>
    <lineage>
        <taxon>Bacteria</taxon>
        <taxon>Pseudomonadati</taxon>
        <taxon>Planctomycetota</taxon>
        <taxon>Planctomycetia</taxon>
        <taxon>Gemmatales</taxon>
        <taxon>Gemmataceae</taxon>
    </lineage>
</organism>
<evidence type="ECO:0000256" key="2">
    <source>
        <dbReference type="ARBA" id="ARBA00007613"/>
    </source>
</evidence>
<dbReference type="Gene3D" id="1.20.1600.10">
    <property type="entry name" value="Outer membrane efflux proteins (OEP)"/>
    <property type="match status" value="1"/>
</dbReference>
<evidence type="ECO:0000256" key="6">
    <source>
        <dbReference type="ARBA" id="ARBA00023136"/>
    </source>
</evidence>
<dbReference type="GO" id="GO:1990281">
    <property type="term" value="C:efflux pump complex"/>
    <property type="evidence" value="ECO:0007669"/>
    <property type="project" value="TreeGrafter"/>
</dbReference>
<feature type="signal peptide" evidence="9">
    <location>
        <begin position="1"/>
        <end position="23"/>
    </location>
</feature>
<evidence type="ECO:0000256" key="5">
    <source>
        <dbReference type="ARBA" id="ARBA00022692"/>
    </source>
</evidence>
<dbReference type="InterPro" id="IPR051906">
    <property type="entry name" value="TolC-like"/>
</dbReference>
<sequence>MRYRHIAFCLPAVLCLYSMTGQAQEPSPILPLPKVPDQKNPTPLPTGDQKKELSFPSKFKADESLTMSGSTPPKSGGQPITLREAILIANSQAIDNRVADAQIGVASALYQGARALWLPNIDVGADYYYHSGPFSNISTGAIETNTRETLMYGVGFVAVVATNDAVFAPRAARNVLESRYSDKQAVNNDVSLEVCEIYFQVLQYQYELAAQKVLVAQAEELVRQVSAMAEGLVPDVEINRAKVELARRKQTVANTEGQYYIAMAELVRILRLPPGESLALKEAIDFRLQVVDPNLPLKELIQIALMHRPELASQSALVRASVERLRQERTRPLMPIVLARPASTSPPGTLGIGSFGGGSYSNSDFGSRVDYDFQLVWELQNLGFGNRAKIRQRRSENEVAVLTLLRAQDQVAADVSQAYASVNAARTRLDVAIPAYIEAKRNLEKNFEGLPQTKRVGNLLVLIIRPQEVVAAIQAMSQAIVDYHASLAEYNRAEFRLNRALGNSVAPLLEEGAK</sequence>
<keyword evidence="5" id="KW-0812">Transmembrane</keyword>
<dbReference type="PANTHER" id="PTHR30026:SF20">
    <property type="entry name" value="OUTER MEMBRANE PROTEIN TOLC"/>
    <property type="match status" value="1"/>
</dbReference>
<keyword evidence="11" id="KW-1185">Reference proteome</keyword>
<dbReference type="AlphaFoldDB" id="A0A8E6B918"/>
<protein>
    <submittedName>
        <fullName evidence="10">TolC family protein</fullName>
    </submittedName>
</protein>
<feature type="chain" id="PRO_5034728938" evidence="9">
    <location>
        <begin position="24"/>
        <end position="514"/>
    </location>
</feature>
<proteinExistence type="inferred from homology"/>
<accession>A0A8E6B918</accession>
<dbReference type="GO" id="GO:0015562">
    <property type="term" value="F:efflux transmembrane transporter activity"/>
    <property type="evidence" value="ECO:0007669"/>
    <property type="project" value="InterPro"/>
</dbReference>
<dbReference type="Pfam" id="PF02321">
    <property type="entry name" value="OEP"/>
    <property type="match status" value="1"/>
</dbReference>
<evidence type="ECO:0000313" key="10">
    <source>
        <dbReference type="EMBL" id="QVL34107.1"/>
    </source>
</evidence>
<dbReference type="GO" id="GO:0015288">
    <property type="term" value="F:porin activity"/>
    <property type="evidence" value="ECO:0007669"/>
    <property type="project" value="TreeGrafter"/>
</dbReference>
<dbReference type="KEGG" id="tsph:KIH39_09430"/>
<dbReference type="RefSeq" id="WP_213499080.1">
    <property type="nucleotide sequence ID" value="NZ_CP074694.1"/>
</dbReference>
<evidence type="ECO:0000256" key="3">
    <source>
        <dbReference type="ARBA" id="ARBA00022448"/>
    </source>
</evidence>
<comment type="similarity">
    <text evidence="2">Belongs to the outer membrane factor (OMF) (TC 1.B.17) family.</text>
</comment>
<keyword evidence="7" id="KW-0998">Cell outer membrane</keyword>
<evidence type="ECO:0000256" key="8">
    <source>
        <dbReference type="SAM" id="MobiDB-lite"/>
    </source>
</evidence>
<dbReference type="GO" id="GO:0009279">
    <property type="term" value="C:cell outer membrane"/>
    <property type="evidence" value="ECO:0007669"/>
    <property type="project" value="UniProtKB-SubCell"/>
</dbReference>
<dbReference type="Proteomes" id="UP000676194">
    <property type="component" value="Chromosome"/>
</dbReference>
<evidence type="ECO:0000256" key="7">
    <source>
        <dbReference type="ARBA" id="ARBA00023237"/>
    </source>
</evidence>
<feature type="region of interest" description="Disordered" evidence="8">
    <location>
        <begin position="28"/>
        <end position="55"/>
    </location>
</feature>
<name>A0A8E6B918_9BACT</name>
<keyword evidence="4" id="KW-1134">Transmembrane beta strand</keyword>